<evidence type="ECO:0000256" key="8">
    <source>
        <dbReference type="ARBA" id="ARBA00047899"/>
    </source>
</evidence>
<dbReference type="PROSITE" id="PS50011">
    <property type="entry name" value="PROTEIN_KINASE_DOM"/>
    <property type="match status" value="1"/>
</dbReference>
<dbReference type="FunFam" id="3.30.200.20:FF:000048">
    <property type="entry name" value="Non-specific serine/threonine protein kinase"/>
    <property type="match status" value="1"/>
</dbReference>
<evidence type="ECO:0000256" key="10">
    <source>
        <dbReference type="PROSITE-ProRule" id="PRU10141"/>
    </source>
</evidence>
<dbReference type="eggNOG" id="KOG0598">
    <property type="taxonomic scope" value="Eukaryota"/>
</dbReference>
<keyword evidence="3" id="KW-0597">Phosphoprotein</keyword>
<feature type="domain" description="Protein kinase" evidence="13">
    <location>
        <begin position="134"/>
        <end position="391"/>
    </location>
</feature>
<keyword evidence="7 10" id="KW-0067">ATP-binding</keyword>
<dbReference type="Gene3D" id="3.30.200.20">
    <property type="entry name" value="Phosphorylase Kinase, domain 1"/>
    <property type="match status" value="1"/>
</dbReference>
<comment type="catalytic activity">
    <reaction evidence="9">
        <text>L-seryl-[protein] + ATP = O-phospho-L-seryl-[protein] + ADP + H(+)</text>
        <dbReference type="Rhea" id="RHEA:17989"/>
        <dbReference type="Rhea" id="RHEA-COMP:9863"/>
        <dbReference type="Rhea" id="RHEA-COMP:11604"/>
        <dbReference type="ChEBI" id="CHEBI:15378"/>
        <dbReference type="ChEBI" id="CHEBI:29999"/>
        <dbReference type="ChEBI" id="CHEBI:30616"/>
        <dbReference type="ChEBI" id="CHEBI:83421"/>
        <dbReference type="ChEBI" id="CHEBI:456216"/>
        <dbReference type="EC" id="2.7.11.1"/>
    </reaction>
</comment>
<dbReference type="OMA" id="KGSIFAM"/>
<dbReference type="SMART" id="SM00220">
    <property type="entry name" value="S_TKc"/>
    <property type="match status" value="1"/>
</dbReference>
<dbReference type="InterPro" id="IPR000008">
    <property type="entry name" value="C2_dom"/>
</dbReference>
<feature type="binding site" evidence="10">
    <location>
        <position position="163"/>
    </location>
    <ligand>
        <name>ATP</name>
        <dbReference type="ChEBI" id="CHEBI:30616"/>
    </ligand>
</feature>
<dbReference type="InterPro" id="IPR000961">
    <property type="entry name" value="AGC-kinase_C"/>
</dbReference>
<keyword evidence="4" id="KW-0808">Transferase</keyword>
<dbReference type="Pfam" id="PF00168">
    <property type="entry name" value="C2"/>
    <property type="match status" value="1"/>
</dbReference>
<dbReference type="InterPro" id="IPR017441">
    <property type="entry name" value="Protein_kinase_ATP_BS"/>
</dbReference>
<evidence type="ECO:0000259" key="13">
    <source>
        <dbReference type="PROSITE" id="PS50011"/>
    </source>
</evidence>
<dbReference type="GO" id="GO:0106310">
    <property type="term" value="F:protein serine kinase activity"/>
    <property type="evidence" value="ECO:0007669"/>
    <property type="project" value="RHEA"/>
</dbReference>
<keyword evidence="6 15" id="KW-0418">Kinase</keyword>
<evidence type="ECO:0000256" key="2">
    <source>
        <dbReference type="ARBA" id="ARBA00022527"/>
    </source>
</evidence>
<evidence type="ECO:0000256" key="6">
    <source>
        <dbReference type="ARBA" id="ARBA00022777"/>
    </source>
</evidence>
<evidence type="ECO:0000313" key="16">
    <source>
        <dbReference type="Proteomes" id="UP000054408"/>
    </source>
</evidence>
<dbReference type="Gene3D" id="2.60.40.150">
    <property type="entry name" value="C2 domain"/>
    <property type="match status" value="1"/>
</dbReference>
<evidence type="ECO:0000259" key="14">
    <source>
        <dbReference type="PROSITE" id="PS51285"/>
    </source>
</evidence>
<dbReference type="SMART" id="SM00133">
    <property type="entry name" value="S_TK_X"/>
    <property type="match status" value="1"/>
</dbReference>
<organism evidence="15 16">
    <name type="scientific">Thecamonas trahens ATCC 50062</name>
    <dbReference type="NCBI Taxonomy" id="461836"/>
    <lineage>
        <taxon>Eukaryota</taxon>
        <taxon>Apusozoa</taxon>
        <taxon>Apusomonadida</taxon>
        <taxon>Apusomonadidae</taxon>
        <taxon>Thecamonas</taxon>
    </lineage>
</organism>
<evidence type="ECO:0000256" key="7">
    <source>
        <dbReference type="ARBA" id="ARBA00022840"/>
    </source>
</evidence>
<evidence type="ECO:0000259" key="12">
    <source>
        <dbReference type="PROSITE" id="PS50004"/>
    </source>
</evidence>
<evidence type="ECO:0000256" key="4">
    <source>
        <dbReference type="ARBA" id="ARBA00022679"/>
    </source>
</evidence>
<dbReference type="CDD" id="cd00030">
    <property type="entry name" value="C2"/>
    <property type="match status" value="1"/>
</dbReference>
<dbReference type="InterPro" id="IPR000719">
    <property type="entry name" value="Prot_kinase_dom"/>
</dbReference>
<dbReference type="PANTHER" id="PTHR24351">
    <property type="entry name" value="RIBOSOMAL PROTEIN S6 KINASE"/>
    <property type="match status" value="1"/>
</dbReference>
<sequence length="461" mass="51431">MAASDIGILSVKILGAKELKPGDWRPYCKLTYDKQKVKTKASDDATNPSWNASFKFDVTSSVGELQVSVWDKSTKTFLGHVKIRLSSLEAGREHKQWFKLIPQQWKDKVKGSVHLAVEYTCQPAGDAKLSVDAFDLLKVLGKGSFGKVMLVRKKDTGNLYAMKTLNKEVIIARDEVEHTRAEQRVLGQVNHPFIVGLKFSFQTDTKLYLILDYVNGGELFFHLQNEVKFAPARCQFYAAELTLALDYLHALDVVYRDLKPENILIANDGHLCITDFGLVKENMAEGDTTSTFCGTAEYLAPEILKGEGYGKEVDWWSLGVLLFEMLTGLPPFYSNDTNTMYRKILYSDLVFPDDIPDVTQDFIRKLLDRTPANRLGAGDGGGEAIKSHPYFANINWTKLVAKNITPPWTPDVKGEDDSSLFDPTFTDMPVVDSYVEPSGALADAAKGAFEGFTYQADSALR</sequence>
<dbReference type="Pfam" id="PF00433">
    <property type="entry name" value="Pkinase_C"/>
    <property type="match status" value="1"/>
</dbReference>
<feature type="domain" description="AGC-kinase C-terminal" evidence="14">
    <location>
        <begin position="392"/>
        <end position="461"/>
    </location>
</feature>
<dbReference type="Pfam" id="PF00069">
    <property type="entry name" value="Pkinase"/>
    <property type="match status" value="1"/>
</dbReference>
<dbReference type="FunFam" id="1.10.510.10:FF:000008">
    <property type="entry name" value="Non-specific serine/threonine protein kinase"/>
    <property type="match status" value="1"/>
</dbReference>
<dbReference type="SUPFAM" id="SSF56112">
    <property type="entry name" value="Protein kinase-like (PK-like)"/>
    <property type="match status" value="1"/>
</dbReference>
<dbReference type="GO" id="GO:0005524">
    <property type="term" value="F:ATP binding"/>
    <property type="evidence" value="ECO:0007669"/>
    <property type="project" value="UniProtKB-UniRule"/>
</dbReference>
<dbReference type="Proteomes" id="UP000054408">
    <property type="component" value="Unassembled WGS sequence"/>
</dbReference>
<evidence type="ECO:0000256" key="9">
    <source>
        <dbReference type="ARBA" id="ARBA00048679"/>
    </source>
</evidence>
<reference evidence="15 16" key="1">
    <citation type="submission" date="2010-05" db="EMBL/GenBank/DDBJ databases">
        <title>The Genome Sequence of Thecamonas trahens ATCC 50062.</title>
        <authorList>
            <consortium name="The Broad Institute Genome Sequencing Platform"/>
            <person name="Russ C."/>
            <person name="Cuomo C."/>
            <person name="Shea T."/>
            <person name="Young S.K."/>
            <person name="Zeng Q."/>
            <person name="Koehrsen M."/>
            <person name="Haas B."/>
            <person name="Borodovsky M."/>
            <person name="Guigo R."/>
            <person name="Alvarado L."/>
            <person name="Berlin A."/>
            <person name="Bochicchio J."/>
            <person name="Borenstein D."/>
            <person name="Chapman S."/>
            <person name="Chen Z."/>
            <person name="Freedman E."/>
            <person name="Gellesch M."/>
            <person name="Goldberg J."/>
            <person name="Griggs A."/>
            <person name="Gujja S."/>
            <person name="Heilman E."/>
            <person name="Heiman D."/>
            <person name="Hepburn T."/>
            <person name="Howarth C."/>
            <person name="Jen D."/>
            <person name="Larson L."/>
            <person name="Mehta T."/>
            <person name="Park D."/>
            <person name="Pearson M."/>
            <person name="Roberts A."/>
            <person name="Saif S."/>
            <person name="Shenoy N."/>
            <person name="Sisk P."/>
            <person name="Stolte C."/>
            <person name="Sykes S."/>
            <person name="Thomson T."/>
            <person name="Walk T."/>
            <person name="White J."/>
            <person name="Yandava C."/>
            <person name="Burger G."/>
            <person name="Gray M.W."/>
            <person name="Holland P.W.H."/>
            <person name="King N."/>
            <person name="Lang F.B.F."/>
            <person name="Roger A.J."/>
            <person name="Ruiz-Trillo I."/>
            <person name="Lander E."/>
            <person name="Nusbaum C."/>
        </authorList>
    </citation>
    <scope>NUCLEOTIDE SEQUENCE [LARGE SCALE GENOMIC DNA]</scope>
    <source>
        <strain evidence="15 16">ATCC 50062</strain>
    </source>
</reference>
<name>A0A0L0DAS6_THETB</name>
<dbReference type="OrthoDB" id="63267at2759"/>
<dbReference type="STRING" id="461836.A0A0L0DAS6"/>
<comment type="catalytic activity">
    <reaction evidence="8">
        <text>L-threonyl-[protein] + ATP = O-phospho-L-threonyl-[protein] + ADP + H(+)</text>
        <dbReference type="Rhea" id="RHEA:46608"/>
        <dbReference type="Rhea" id="RHEA-COMP:11060"/>
        <dbReference type="Rhea" id="RHEA-COMP:11605"/>
        <dbReference type="ChEBI" id="CHEBI:15378"/>
        <dbReference type="ChEBI" id="CHEBI:30013"/>
        <dbReference type="ChEBI" id="CHEBI:30616"/>
        <dbReference type="ChEBI" id="CHEBI:61977"/>
        <dbReference type="ChEBI" id="CHEBI:456216"/>
        <dbReference type="EC" id="2.7.11.1"/>
    </reaction>
</comment>
<keyword evidence="2 11" id="KW-0723">Serine/threonine-protein kinase</keyword>
<dbReference type="SUPFAM" id="SSF49562">
    <property type="entry name" value="C2 domain (Calcium/lipid-binding domain, CaLB)"/>
    <property type="match status" value="1"/>
</dbReference>
<keyword evidence="16" id="KW-1185">Reference proteome</keyword>
<evidence type="ECO:0000256" key="5">
    <source>
        <dbReference type="ARBA" id="ARBA00022741"/>
    </source>
</evidence>
<dbReference type="AlphaFoldDB" id="A0A0L0DAS6"/>
<accession>A0A0L0DAS6</accession>
<dbReference type="RefSeq" id="XP_013758206.1">
    <property type="nucleotide sequence ID" value="XM_013902752.1"/>
</dbReference>
<feature type="domain" description="C2" evidence="12">
    <location>
        <begin position="1"/>
        <end position="110"/>
    </location>
</feature>
<dbReference type="SMART" id="SM00239">
    <property type="entry name" value="C2"/>
    <property type="match status" value="1"/>
</dbReference>
<dbReference type="PROSITE" id="PS00107">
    <property type="entry name" value="PROTEIN_KINASE_ATP"/>
    <property type="match status" value="1"/>
</dbReference>
<dbReference type="InterPro" id="IPR008271">
    <property type="entry name" value="Ser/Thr_kinase_AS"/>
</dbReference>
<dbReference type="PROSITE" id="PS00108">
    <property type="entry name" value="PROTEIN_KINASE_ST"/>
    <property type="match status" value="1"/>
</dbReference>
<dbReference type="EMBL" id="GL349453">
    <property type="protein sequence ID" value="KNC49186.1"/>
    <property type="molecule type" value="Genomic_DNA"/>
</dbReference>
<dbReference type="InterPro" id="IPR017892">
    <property type="entry name" value="Pkinase_C"/>
</dbReference>
<comment type="similarity">
    <text evidence="11">Belongs to the protein kinase superfamily.</text>
</comment>
<evidence type="ECO:0000256" key="1">
    <source>
        <dbReference type="ARBA" id="ARBA00012513"/>
    </source>
</evidence>
<dbReference type="PROSITE" id="PS51285">
    <property type="entry name" value="AGC_KINASE_CTER"/>
    <property type="match status" value="1"/>
</dbReference>
<evidence type="ECO:0000256" key="11">
    <source>
        <dbReference type="RuleBase" id="RU000304"/>
    </source>
</evidence>
<keyword evidence="5 10" id="KW-0547">Nucleotide-binding</keyword>
<evidence type="ECO:0000256" key="3">
    <source>
        <dbReference type="ARBA" id="ARBA00022553"/>
    </source>
</evidence>
<evidence type="ECO:0000313" key="15">
    <source>
        <dbReference type="EMBL" id="KNC49186.1"/>
    </source>
</evidence>
<dbReference type="Gene3D" id="1.10.510.10">
    <property type="entry name" value="Transferase(Phosphotransferase) domain 1"/>
    <property type="match status" value="1"/>
</dbReference>
<dbReference type="EC" id="2.7.11.1" evidence="1"/>
<protein>
    <recommendedName>
        <fullName evidence="1">non-specific serine/threonine protein kinase</fullName>
        <ecNumber evidence="1">2.7.11.1</ecNumber>
    </recommendedName>
</protein>
<proteinExistence type="inferred from homology"/>
<dbReference type="GeneID" id="25564636"/>
<dbReference type="GO" id="GO:0004674">
    <property type="term" value="F:protein serine/threonine kinase activity"/>
    <property type="evidence" value="ECO:0007669"/>
    <property type="project" value="UniProtKB-KW"/>
</dbReference>
<dbReference type="InterPro" id="IPR035892">
    <property type="entry name" value="C2_domain_sf"/>
</dbReference>
<dbReference type="InterPro" id="IPR011009">
    <property type="entry name" value="Kinase-like_dom_sf"/>
</dbReference>
<gene>
    <name evidence="15" type="ORF">AMSG_05167</name>
</gene>
<dbReference type="PROSITE" id="PS50004">
    <property type="entry name" value="C2"/>
    <property type="match status" value="1"/>
</dbReference>